<dbReference type="InterPro" id="IPR035684">
    <property type="entry name" value="ArgRS_core"/>
</dbReference>
<dbReference type="GO" id="GO:0005524">
    <property type="term" value="F:ATP binding"/>
    <property type="evidence" value="ECO:0007669"/>
    <property type="project" value="UniProtKB-KW"/>
</dbReference>
<evidence type="ECO:0000256" key="8">
    <source>
        <dbReference type="ARBA" id="ARBA00022917"/>
    </source>
</evidence>
<evidence type="ECO:0000256" key="13">
    <source>
        <dbReference type="RuleBase" id="RU363038"/>
    </source>
</evidence>
<dbReference type="PROSITE" id="PS00178">
    <property type="entry name" value="AA_TRNA_LIGASE_I"/>
    <property type="match status" value="1"/>
</dbReference>
<dbReference type="InterPro" id="IPR014729">
    <property type="entry name" value="Rossmann-like_a/b/a_fold"/>
</dbReference>
<keyword evidence="5 13" id="KW-0436">Ligase</keyword>
<comment type="caution">
    <text evidence="16">The sequence shown here is derived from an EMBL/GenBank/DDBJ whole genome shotgun (WGS) entry which is preliminary data.</text>
</comment>
<keyword evidence="9 13" id="KW-0030">Aminoacyl-tRNA synthetase</keyword>
<dbReference type="FunFam" id="3.40.50.620:FF:000084">
    <property type="entry name" value="arginine--tRNA ligase, cytoplasmic"/>
    <property type="match status" value="1"/>
</dbReference>
<dbReference type="PANTHER" id="PTHR11956:SF5">
    <property type="entry name" value="ARGININE--TRNA LIGASE, CYTOPLASMIC"/>
    <property type="match status" value="1"/>
</dbReference>
<comment type="subcellular location">
    <subcellularLocation>
        <location evidence="1">Cytoplasm</location>
        <location evidence="1">Cytosol</location>
    </subcellularLocation>
</comment>
<dbReference type="GO" id="GO:0005829">
    <property type="term" value="C:cytosol"/>
    <property type="evidence" value="ECO:0007669"/>
    <property type="project" value="UniProtKB-SubCell"/>
</dbReference>
<dbReference type="NCBIfam" id="TIGR00456">
    <property type="entry name" value="argS"/>
    <property type="match status" value="1"/>
</dbReference>
<dbReference type="SUPFAM" id="SSF55190">
    <property type="entry name" value="Arginyl-tRNA synthetase (ArgRS), N-terminal 'additional' domain"/>
    <property type="match status" value="1"/>
</dbReference>
<evidence type="ECO:0000256" key="6">
    <source>
        <dbReference type="ARBA" id="ARBA00022741"/>
    </source>
</evidence>
<accession>A0A6L2PVX3</accession>
<organism evidence="16 17">
    <name type="scientific">Coptotermes formosanus</name>
    <name type="common">Formosan subterranean termite</name>
    <dbReference type="NCBI Taxonomy" id="36987"/>
    <lineage>
        <taxon>Eukaryota</taxon>
        <taxon>Metazoa</taxon>
        <taxon>Ecdysozoa</taxon>
        <taxon>Arthropoda</taxon>
        <taxon>Hexapoda</taxon>
        <taxon>Insecta</taxon>
        <taxon>Pterygota</taxon>
        <taxon>Neoptera</taxon>
        <taxon>Polyneoptera</taxon>
        <taxon>Dictyoptera</taxon>
        <taxon>Blattodea</taxon>
        <taxon>Blattoidea</taxon>
        <taxon>Termitoidae</taxon>
        <taxon>Rhinotermitidae</taxon>
        <taxon>Coptotermes</taxon>
    </lineage>
</organism>
<feature type="coiled-coil region" evidence="14">
    <location>
        <begin position="50"/>
        <end position="111"/>
    </location>
</feature>
<evidence type="ECO:0000256" key="10">
    <source>
        <dbReference type="ARBA" id="ARBA00033033"/>
    </source>
</evidence>
<dbReference type="InterPro" id="IPR036695">
    <property type="entry name" value="Arg-tRNA-synth_N_sf"/>
</dbReference>
<dbReference type="AlphaFoldDB" id="A0A6L2PVX3"/>
<sequence>MIAPPSSEEFRPRSSSARRVGLLVCKDKDAEILQNIGDCAWNHIPEDLHIHILAVQCQQLETEIKLLAQEIRQLRDGIGSESSSDEVPAELAELLLQNTKLKHRLAILKRACEVQESKMKSSEEIRLQSIQVELMRTFADAIEAAFPDVPYDAVPVVPSSKFGDYQCNAAMHLSQLLKAQGIKMSPYEVGKKVAECVPPNPWIEKIDVAGAGFINVTISKTHGSKVLTTLLQTGVQAPALEKRLIVVVDFSSPNIAKEMHVGHLRSTIIGESICRLLEFLGHTVLRINHVGDWGTQFGMLIAHLQDMFPDYLTQSPPIGDLQAFYKESKKRFDEDTEFKQRAYSCVVKLQNMDSNYNKAWQLICDVSRREFQKVYDRLDITLIERGESFYQKRMERLVEELESKGFLEEDEGRKVMWGTASRDGIPFTVVKSDGGFTYDTSDLAAIKQRIEEEKSDWLIYVTDAGQATHFQVLWGCARRTGILNPSQVRVDHVGFGVVLGEDKKKFKTRSGETVRLADLLDE</sequence>
<name>A0A6L2PVX3_COPFO</name>
<evidence type="ECO:0000256" key="2">
    <source>
        <dbReference type="ARBA" id="ARBA00005594"/>
    </source>
</evidence>
<keyword evidence="4" id="KW-0963">Cytoplasm</keyword>
<evidence type="ECO:0000256" key="9">
    <source>
        <dbReference type="ARBA" id="ARBA00023146"/>
    </source>
</evidence>
<evidence type="ECO:0000256" key="14">
    <source>
        <dbReference type="SAM" id="Coils"/>
    </source>
</evidence>
<dbReference type="CDD" id="cd00671">
    <property type="entry name" value="ArgRS_core"/>
    <property type="match status" value="1"/>
</dbReference>
<reference evidence="17" key="1">
    <citation type="submission" date="2020-01" db="EMBL/GenBank/DDBJ databases">
        <title>Draft genome sequence of the Termite Coptotermes fromosanus.</title>
        <authorList>
            <person name="Itakura S."/>
            <person name="Yosikawa Y."/>
            <person name="Umezawa K."/>
        </authorList>
    </citation>
    <scope>NUCLEOTIDE SEQUENCE [LARGE SCALE GENOMIC DNA]</scope>
</reference>
<evidence type="ECO:0000256" key="3">
    <source>
        <dbReference type="ARBA" id="ARBA00012837"/>
    </source>
</evidence>
<dbReference type="Gene3D" id="3.30.1360.70">
    <property type="entry name" value="Arginyl tRNA synthetase N-terminal domain"/>
    <property type="match status" value="1"/>
</dbReference>
<evidence type="ECO:0000259" key="15">
    <source>
        <dbReference type="SMART" id="SM01016"/>
    </source>
</evidence>
<evidence type="ECO:0000256" key="12">
    <source>
        <dbReference type="ARBA" id="ARBA00071644"/>
    </source>
</evidence>
<dbReference type="InterPro" id="IPR005148">
    <property type="entry name" value="Arg-tRNA-synth_N"/>
</dbReference>
<dbReference type="SUPFAM" id="SSF52374">
    <property type="entry name" value="Nucleotidylyl transferase"/>
    <property type="match status" value="1"/>
</dbReference>
<keyword evidence="6 13" id="KW-0547">Nucleotide-binding</keyword>
<protein>
    <recommendedName>
        <fullName evidence="12">Probable arginine--tRNA ligase, cytoplasmic</fullName>
        <ecNumber evidence="3">6.1.1.19</ecNumber>
    </recommendedName>
    <alternativeName>
        <fullName evidence="10">Arginyl-tRNA synthetase</fullName>
    </alternativeName>
</protein>
<keyword evidence="7 13" id="KW-0067">ATP-binding</keyword>
<evidence type="ECO:0000256" key="11">
    <source>
        <dbReference type="ARBA" id="ARBA00049339"/>
    </source>
</evidence>
<evidence type="ECO:0000256" key="1">
    <source>
        <dbReference type="ARBA" id="ARBA00004514"/>
    </source>
</evidence>
<evidence type="ECO:0000256" key="4">
    <source>
        <dbReference type="ARBA" id="ARBA00022490"/>
    </source>
</evidence>
<proteinExistence type="inferred from homology"/>
<comment type="catalytic activity">
    <reaction evidence="11">
        <text>tRNA(Arg) + L-arginine + ATP = L-arginyl-tRNA(Arg) + AMP + diphosphate</text>
        <dbReference type="Rhea" id="RHEA:20301"/>
        <dbReference type="Rhea" id="RHEA-COMP:9658"/>
        <dbReference type="Rhea" id="RHEA-COMP:9673"/>
        <dbReference type="ChEBI" id="CHEBI:30616"/>
        <dbReference type="ChEBI" id="CHEBI:32682"/>
        <dbReference type="ChEBI" id="CHEBI:33019"/>
        <dbReference type="ChEBI" id="CHEBI:78442"/>
        <dbReference type="ChEBI" id="CHEBI:78513"/>
        <dbReference type="ChEBI" id="CHEBI:456215"/>
        <dbReference type="EC" id="6.1.1.19"/>
    </reaction>
</comment>
<dbReference type="Proteomes" id="UP000502823">
    <property type="component" value="Unassembled WGS sequence"/>
</dbReference>
<keyword evidence="17" id="KW-1185">Reference proteome</keyword>
<keyword evidence="14" id="KW-0175">Coiled coil</keyword>
<dbReference type="InParanoid" id="A0A6L2PVX3"/>
<dbReference type="InterPro" id="IPR001412">
    <property type="entry name" value="aa-tRNA-synth_I_CS"/>
</dbReference>
<gene>
    <name evidence="16" type="ORF">Cfor_07153</name>
</gene>
<dbReference type="GO" id="GO:0017101">
    <property type="term" value="C:aminoacyl-tRNA synthetase multienzyme complex"/>
    <property type="evidence" value="ECO:0007669"/>
    <property type="project" value="UniProtKB-ARBA"/>
</dbReference>
<feature type="non-terminal residue" evidence="16">
    <location>
        <position position="522"/>
    </location>
</feature>
<dbReference type="OrthoDB" id="68056at2759"/>
<dbReference type="EC" id="6.1.1.19" evidence="3"/>
<evidence type="ECO:0000256" key="5">
    <source>
        <dbReference type="ARBA" id="ARBA00022598"/>
    </source>
</evidence>
<dbReference type="FunFam" id="3.30.1360.70:FF:000002">
    <property type="entry name" value="arginine--tRNA ligase, cytoplasmic"/>
    <property type="match status" value="1"/>
</dbReference>
<dbReference type="Gene3D" id="3.40.50.620">
    <property type="entry name" value="HUPs"/>
    <property type="match status" value="1"/>
</dbReference>
<dbReference type="FunCoup" id="A0A6L2PVX3">
    <property type="interactions" value="1230"/>
</dbReference>
<dbReference type="GO" id="GO:0004814">
    <property type="term" value="F:arginine-tRNA ligase activity"/>
    <property type="evidence" value="ECO:0007669"/>
    <property type="project" value="UniProtKB-EC"/>
</dbReference>
<dbReference type="EMBL" id="BLKM01000460">
    <property type="protein sequence ID" value="GFG33907.1"/>
    <property type="molecule type" value="Genomic_DNA"/>
</dbReference>
<evidence type="ECO:0000313" key="17">
    <source>
        <dbReference type="Proteomes" id="UP000502823"/>
    </source>
</evidence>
<dbReference type="InterPro" id="IPR001278">
    <property type="entry name" value="Arg-tRNA-ligase"/>
</dbReference>
<comment type="similarity">
    <text evidence="2 13">Belongs to the class-I aminoacyl-tRNA synthetase family.</text>
</comment>
<dbReference type="GO" id="GO:0006420">
    <property type="term" value="P:arginyl-tRNA aminoacylation"/>
    <property type="evidence" value="ECO:0007669"/>
    <property type="project" value="InterPro"/>
</dbReference>
<dbReference type="Pfam" id="PF00750">
    <property type="entry name" value="tRNA-synt_1d"/>
    <property type="match status" value="1"/>
</dbReference>
<keyword evidence="8 13" id="KW-0648">Protein biosynthesis</keyword>
<dbReference type="Pfam" id="PF03485">
    <property type="entry name" value="Arg_tRNA_synt_N"/>
    <property type="match status" value="1"/>
</dbReference>
<feature type="domain" description="Arginyl tRNA synthetase N-terminal" evidence="15">
    <location>
        <begin position="132"/>
        <end position="218"/>
    </location>
</feature>
<dbReference type="SMART" id="SM01016">
    <property type="entry name" value="Arg_tRNA_synt_N"/>
    <property type="match status" value="1"/>
</dbReference>
<dbReference type="PRINTS" id="PR01038">
    <property type="entry name" value="TRNASYNTHARG"/>
</dbReference>
<dbReference type="PANTHER" id="PTHR11956">
    <property type="entry name" value="ARGINYL-TRNA SYNTHETASE"/>
    <property type="match status" value="1"/>
</dbReference>
<evidence type="ECO:0000313" key="16">
    <source>
        <dbReference type="EMBL" id="GFG33907.1"/>
    </source>
</evidence>
<evidence type="ECO:0000256" key="7">
    <source>
        <dbReference type="ARBA" id="ARBA00022840"/>
    </source>
</evidence>